<gene>
    <name evidence="2" type="ORF">MKW94_011410</name>
</gene>
<feature type="compositionally biased region" description="Basic and acidic residues" evidence="1">
    <location>
        <begin position="140"/>
        <end position="151"/>
    </location>
</feature>
<dbReference type="AlphaFoldDB" id="A0AA41VII8"/>
<evidence type="ECO:0000313" key="3">
    <source>
        <dbReference type="Proteomes" id="UP001177140"/>
    </source>
</evidence>
<dbReference type="PANTHER" id="PTHR47854:SF1">
    <property type="entry name" value="SURFEIT LOCUS PROTEIN 2 (SURF2)"/>
    <property type="match status" value="1"/>
</dbReference>
<reference evidence="2" key="1">
    <citation type="submission" date="2022-03" db="EMBL/GenBank/DDBJ databases">
        <title>A functionally conserved STORR gene fusion in Papaver species that diverged 16.8 million years ago.</title>
        <authorList>
            <person name="Catania T."/>
        </authorList>
    </citation>
    <scope>NUCLEOTIDE SEQUENCE</scope>
    <source>
        <strain evidence="2">S-191538</strain>
    </source>
</reference>
<evidence type="ECO:0008006" key="4">
    <source>
        <dbReference type="Google" id="ProtNLM"/>
    </source>
</evidence>
<feature type="compositionally biased region" description="Basic and acidic residues" evidence="1">
    <location>
        <begin position="116"/>
        <end position="125"/>
    </location>
</feature>
<feature type="region of interest" description="Disordered" evidence="1">
    <location>
        <begin position="83"/>
        <end position="215"/>
    </location>
</feature>
<comment type="caution">
    <text evidence="2">The sequence shown here is derived from an EMBL/GenBank/DDBJ whole genome shotgun (WGS) entry which is preliminary data.</text>
</comment>
<feature type="compositionally biased region" description="Basic residues" evidence="1">
    <location>
        <begin position="99"/>
        <end position="115"/>
    </location>
</feature>
<sequence length="215" mass="24567">MEEVEANPNSPKQEVEKEKSKEGLNLLLGFNTMGFDYLNHGLKLICKLTGVTVNKSEEHIWKHINERKFLNKLEEKETGKVSVNVGKEKEDEEEVETKKRGKKDNKKKRKKKKKGVKEDVPVEKVPEDEDFWMLSPGSRWDFDDGKDRWGSDSESGQDSDEGVQVGNDIEEDEKTGIESPELSMRTKRLSIEVGPSSFASRKKKRKTKSAEPKAD</sequence>
<proteinExistence type="predicted"/>
<dbReference type="EMBL" id="JAJJMA010229086">
    <property type="protein sequence ID" value="MCL7041916.1"/>
    <property type="molecule type" value="Genomic_DNA"/>
</dbReference>
<organism evidence="2 3">
    <name type="scientific">Papaver nudicaule</name>
    <name type="common">Iceland poppy</name>
    <dbReference type="NCBI Taxonomy" id="74823"/>
    <lineage>
        <taxon>Eukaryota</taxon>
        <taxon>Viridiplantae</taxon>
        <taxon>Streptophyta</taxon>
        <taxon>Embryophyta</taxon>
        <taxon>Tracheophyta</taxon>
        <taxon>Spermatophyta</taxon>
        <taxon>Magnoliopsida</taxon>
        <taxon>Ranunculales</taxon>
        <taxon>Papaveraceae</taxon>
        <taxon>Papaveroideae</taxon>
        <taxon>Papaver</taxon>
    </lineage>
</organism>
<evidence type="ECO:0000313" key="2">
    <source>
        <dbReference type="EMBL" id="MCL7041916.1"/>
    </source>
</evidence>
<name>A0AA41VII8_PAPNU</name>
<keyword evidence="3" id="KW-1185">Reference proteome</keyword>
<dbReference type="Pfam" id="PF05477">
    <property type="entry name" value="SURF2"/>
    <property type="match status" value="1"/>
</dbReference>
<dbReference type="InterPro" id="IPR008833">
    <property type="entry name" value="Surf2"/>
</dbReference>
<accession>A0AA41VII8</accession>
<evidence type="ECO:0000256" key="1">
    <source>
        <dbReference type="SAM" id="MobiDB-lite"/>
    </source>
</evidence>
<dbReference type="PANTHER" id="PTHR47854">
    <property type="entry name" value="SURFEIT LOCUS PROTEIN 2 (SURF2)"/>
    <property type="match status" value="1"/>
</dbReference>
<dbReference type="Proteomes" id="UP001177140">
    <property type="component" value="Unassembled WGS sequence"/>
</dbReference>
<protein>
    <recommendedName>
        <fullName evidence="4">Surfeit locus protein 2</fullName>
    </recommendedName>
</protein>